<dbReference type="Proteomes" id="UP000006073">
    <property type="component" value="Unassembled WGS sequence"/>
</dbReference>
<evidence type="ECO:0000256" key="3">
    <source>
        <dbReference type="ARBA" id="ARBA00022452"/>
    </source>
</evidence>
<dbReference type="AlphaFoldDB" id="S2DNT5"/>
<accession>S2DNT5</accession>
<evidence type="ECO:0000256" key="6">
    <source>
        <dbReference type="ARBA" id="ARBA00023237"/>
    </source>
</evidence>
<feature type="signal peptide" evidence="8">
    <location>
        <begin position="1"/>
        <end position="25"/>
    </location>
</feature>
<evidence type="ECO:0000256" key="8">
    <source>
        <dbReference type="SAM" id="SignalP"/>
    </source>
</evidence>
<dbReference type="InterPro" id="IPR023996">
    <property type="entry name" value="TonB-dep_OMP_SusC/RagA"/>
</dbReference>
<comment type="subcellular location">
    <subcellularLocation>
        <location evidence="1 7">Cell outer membrane</location>
        <topology evidence="1 7">Multi-pass membrane protein</topology>
    </subcellularLocation>
</comment>
<dbReference type="Pfam" id="PF07715">
    <property type="entry name" value="Plug"/>
    <property type="match status" value="1"/>
</dbReference>
<dbReference type="PROSITE" id="PS52016">
    <property type="entry name" value="TONB_DEPENDENT_REC_3"/>
    <property type="match status" value="1"/>
</dbReference>
<evidence type="ECO:0000256" key="4">
    <source>
        <dbReference type="ARBA" id="ARBA00022692"/>
    </source>
</evidence>
<dbReference type="InterPro" id="IPR039426">
    <property type="entry name" value="TonB-dep_rcpt-like"/>
</dbReference>
<dbReference type="Gene3D" id="2.40.170.20">
    <property type="entry name" value="TonB-dependent receptor, beta-barrel domain"/>
    <property type="match status" value="1"/>
</dbReference>
<keyword evidence="5 7" id="KW-0472">Membrane</keyword>
<dbReference type="SUPFAM" id="SSF49464">
    <property type="entry name" value="Carboxypeptidase regulatory domain-like"/>
    <property type="match status" value="1"/>
</dbReference>
<dbReference type="NCBIfam" id="TIGR04057">
    <property type="entry name" value="SusC_RagA_signa"/>
    <property type="match status" value="1"/>
</dbReference>
<proteinExistence type="inferred from homology"/>
<dbReference type="EMBL" id="ALWO02000054">
    <property type="protein sequence ID" value="EOZ91488.1"/>
    <property type="molecule type" value="Genomic_DNA"/>
</dbReference>
<dbReference type="STRING" id="1189612.A33Q_4556"/>
<dbReference type="SUPFAM" id="SSF56935">
    <property type="entry name" value="Porins"/>
    <property type="match status" value="1"/>
</dbReference>
<dbReference type="NCBIfam" id="TIGR04056">
    <property type="entry name" value="OMP_RagA_SusC"/>
    <property type="match status" value="1"/>
</dbReference>
<comment type="caution">
    <text evidence="10">The sequence shown here is derived from an EMBL/GenBank/DDBJ whole genome shotgun (WGS) entry which is preliminary data.</text>
</comment>
<dbReference type="Pfam" id="PF13715">
    <property type="entry name" value="CarbopepD_reg_2"/>
    <property type="match status" value="1"/>
</dbReference>
<evidence type="ECO:0000256" key="5">
    <source>
        <dbReference type="ARBA" id="ARBA00023136"/>
    </source>
</evidence>
<dbReference type="InterPro" id="IPR023997">
    <property type="entry name" value="TonB-dep_OMP_SusC/RagA_CS"/>
</dbReference>
<dbReference type="OrthoDB" id="9768177at2"/>
<keyword evidence="11" id="KW-1185">Reference proteome</keyword>
<keyword evidence="8" id="KW-0732">Signal</keyword>
<dbReference type="InterPro" id="IPR008969">
    <property type="entry name" value="CarboxyPept-like_regulatory"/>
</dbReference>
<keyword evidence="4 7" id="KW-0812">Transmembrane</keyword>
<organism evidence="10 11">
    <name type="scientific">Indibacter alkaliphilus (strain CCUG 57479 / KCTC 22604 / LW1)</name>
    <dbReference type="NCBI Taxonomy" id="1189612"/>
    <lineage>
        <taxon>Bacteria</taxon>
        <taxon>Pseudomonadati</taxon>
        <taxon>Bacteroidota</taxon>
        <taxon>Cytophagia</taxon>
        <taxon>Cytophagales</taxon>
        <taxon>Cyclobacteriaceae</taxon>
    </lineage>
</organism>
<reference evidence="10 11" key="1">
    <citation type="journal article" date="2013" name="Genome Announc.">
        <title>Draft Genome Sequence of Indibacter alkaliphilus Strain LW1T, Isolated from Lonar Lake, a Haloalkaline Lake in the Buldana District of Maharashtra, India.</title>
        <authorList>
            <person name="Singh A."/>
            <person name="Kumar Jangir P."/>
            <person name="Sharma R."/>
            <person name="Singh A."/>
            <person name="Kumar Pinnaka A."/>
            <person name="Shivaji S."/>
        </authorList>
    </citation>
    <scope>NUCLEOTIDE SEQUENCE [LARGE SCALE GENOMIC DNA]</scope>
    <source>
        <strain evidence="11">CCUG 57479 / KCTC 22604 / LW1</strain>
    </source>
</reference>
<name>S2DNT5_INDAL</name>
<evidence type="ECO:0000256" key="2">
    <source>
        <dbReference type="ARBA" id="ARBA00022448"/>
    </source>
</evidence>
<dbReference type="RefSeq" id="WP_009035373.1">
    <property type="nucleotide sequence ID" value="NZ_ALWO02000054.1"/>
</dbReference>
<keyword evidence="10" id="KW-0675">Receptor</keyword>
<gene>
    <name evidence="10" type="ORF">A33Q_4556</name>
</gene>
<dbReference type="eggNOG" id="COG4206">
    <property type="taxonomic scope" value="Bacteria"/>
</dbReference>
<feature type="chain" id="PRO_5004496098" evidence="8">
    <location>
        <begin position="26"/>
        <end position="1019"/>
    </location>
</feature>
<dbReference type="GO" id="GO:0009279">
    <property type="term" value="C:cell outer membrane"/>
    <property type="evidence" value="ECO:0007669"/>
    <property type="project" value="UniProtKB-SubCell"/>
</dbReference>
<dbReference type="InterPro" id="IPR037066">
    <property type="entry name" value="Plug_dom_sf"/>
</dbReference>
<evidence type="ECO:0000313" key="11">
    <source>
        <dbReference type="Proteomes" id="UP000006073"/>
    </source>
</evidence>
<evidence type="ECO:0000313" key="10">
    <source>
        <dbReference type="EMBL" id="EOZ91488.1"/>
    </source>
</evidence>
<keyword evidence="3 7" id="KW-1134">Transmembrane beta strand</keyword>
<keyword evidence="6 7" id="KW-0998">Cell outer membrane</keyword>
<dbReference type="Gene3D" id="2.170.130.10">
    <property type="entry name" value="TonB-dependent receptor, plug domain"/>
    <property type="match status" value="1"/>
</dbReference>
<feature type="domain" description="TonB-dependent receptor plug" evidence="9">
    <location>
        <begin position="120"/>
        <end position="225"/>
    </location>
</feature>
<comment type="similarity">
    <text evidence="7">Belongs to the TonB-dependent receptor family.</text>
</comment>
<evidence type="ECO:0000256" key="1">
    <source>
        <dbReference type="ARBA" id="ARBA00004571"/>
    </source>
</evidence>
<evidence type="ECO:0000259" key="9">
    <source>
        <dbReference type="Pfam" id="PF07715"/>
    </source>
</evidence>
<sequence>MKKILQRPFVWLLLLLGFSTGTLWAQNTVQVSGTVVEKATGEPFPGVTVLEKGTSNGTVTDIDGNFSLEVAGNESILSVSFIGFVSTEIPVLGRSSITIELEEDLSDLEEFVVIGYQTIKKKDLTGATSVVNTDKSSRVTAASLGESLQGLAPGVSIRNGGAPGQPAQVEIRGIASFINSNPLYVIDGMIADANPTINTNDIESIQILKDASAAAIYGSRAANGVIIITTKQGVEGDARVSVSAKYGVQQLPPTFDMMNSSQFAEMQRRQFTNSGMTPPPSVSSQFDPSVNTNWYDVGTQLGNAQDYNVTLSGGAKNSSYLVSGSYFKNKGVLIGNDFERMALRINTRSKKGRVTFGENLVFTNSITNAPGTGNPFYDMPQMLPVIPVRGERYISAANPEGWGKGTTDAVTYAWNPAAVNAINSYRSNFAKIVGNAYLDVDIAEGLVYRFNAGAELSFDHNKRMRRSGEWHFNQPAAPTSIIEDRSLFSSFLLEHTLNYTKTFGKHSINGVVGYSQQRTKIDILSAGRTDLQSFDGRYLNTVSSATGDPIADGFIPQNYAISGFLGRANYTYDERFLLTLTGRYDADSRFASENRARFFPSIAGAWRLSEESFFSSSLISDMKLRASYGELGIVTVGSWDYLGFLNSNPRAIFGPDQAAFVGATQARLANPNLGWERRISQNIGADIGLFDDALTISAEYYNSLSQDVLVNLPIAWYLGNLGGEPAVNAASIRNTGVELAATYRNINRAFKWDVSANMTTIRNRVEDVGNLGEGIDYIQTGITRTQIGRSLGEWFVLQTDGIFQSQEEVNVHVNSNGQLIQPFAQPGDIRFVDQNGDGEINQEDRTFVGSPWPTLQTGAQFNASYGNFTFNMQWVGVFGYTILNGVRRELDSYQNTNFRAGINPWTPENPNTSDPRIGVSVGDPALIDNARIESDRWLEDGSYLRLRNLEIGYNFNSALLQQWKVSNARVFASGQNLFTFTKYSGPDPDVTGNGILERGLDNGNWPVPRIYSLGFQFEF</sequence>
<evidence type="ECO:0000256" key="7">
    <source>
        <dbReference type="PROSITE-ProRule" id="PRU01360"/>
    </source>
</evidence>
<dbReference type="InterPro" id="IPR036942">
    <property type="entry name" value="Beta-barrel_TonB_sf"/>
</dbReference>
<protein>
    <submittedName>
        <fullName evidence="10">TonB-dependent receptor</fullName>
    </submittedName>
</protein>
<dbReference type="Gene3D" id="2.60.40.1120">
    <property type="entry name" value="Carboxypeptidase-like, regulatory domain"/>
    <property type="match status" value="1"/>
</dbReference>
<dbReference type="InterPro" id="IPR012910">
    <property type="entry name" value="Plug_dom"/>
</dbReference>
<keyword evidence="2 7" id="KW-0813">Transport</keyword>